<dbReference type="Proteomes" id="UP000887565">
    <property type="component" value="Unplaced"/>
</dbReference>
<organism evidence="2 3">
    <name type="scientific">Romanomermis culicivorax</name>
    <name type="common">Nematode worm</name>
    <dbReference type="NCBI Taxonomy" id="13658"/>
    <lineage>
        <taxon>Eukaryota</taxon>
        <taxon>Metazoa</taxon>
        <taxon>Ecdysozoa</taxon>
        <taxon>Nematoda</taxon>
        <taxon>Enoplea</taxon>
        <taxon>Dorylaimia</taxon>
        <taxon>Mermithida</taxon>
        <taxon>Mermithoidea</taxon>
        <taxon>Mermithidae</taxon>
        <taxon>Romanomermis</taxon>
    </lineage>
</organism>
<evidence type="ECO:0000313" key="3">
    <source>
        <dbReference type="WBParaSite" id="nRc.2.0.1.t14204-RA"/>
    </source>
</evidence>
<dbReference type="WBParaSite" id="nRc.2.0.1.t14204-RA">
    <property type="protein sequence ID" value="nRc.2.0.1.t14204-RA"/>
    <property type="gene ID" value="nRc.2.0.1.g14204"/>
</dbReference>
<proteinExistence type="predicted"/>
<feature type="region of interest" description="Disordered" evidence="1">
    <location>
        <begin position="1"/>
        <end position="26"/>
    </location>
</feature>
<sequence>MRPGRVQVASGPVPDASGVDDSPMQKKTLPCRALLPPWSSRSPWYAHRWGRPPWVASRLAHQSTVLGQKRLIEQTFINVPWKKKQVLKKSLET</sequence>
<protein>
    <submittedName>
        <fullName evidence="3">Uncharacterized protein</fullName>
    </submittedName>
</protein>
<evidence type="ECO:0000313" key="2">
    <source>
        <dbReference type="Proteomes" id="UP000887565"/>
    </source>
</evidence>
<reference evidence="3" key="1">
    <citation type="submission" date="2022-11" db="UniProtKB">
        <authorList>
            <consortium name="WormBaseParasite"/>
        </authorList>
    </citation>
    <scope>IDENTIFICATION</scope>
</reference>
<dbReference type="AlphaFoldDB" id="A0A915IK10"/>
<keyword evidence="2" id="KW-1185">Reference proteome</keyword>
<evidence type="ECO:0000256" key="1">
    <source>
        <dbReference type="SAM" id="MobiDB-lite"/>
    </source>
</evidence>
<accession>A0A915IK10</accession>
<name>A0A915IK10_ROMCU</name>